<proteinExistence type="predicted"/>
<gene>
    <name evidence="1" type="ORF">TraAM80_04616</name>
</gene>
<comment type="caution">
    <text evidence="1">The sequence shown here is derived from an EMBL/GenBank/DDBJ whole genome shotgun (WGS) entry which is preliminary data.</text>
</comment>
<dbReference type="EMBL" id="MKGL01000135">
    <property type="protein sequence ID" value="RNF05406.1"/>
    <property type="molecule type" value="Genomic_DNA"/>
</dbReference>
<dbReference type="OMA" id="MRLAHCT"/>
<organism evidence="1 2">
    <name type="scientific">Trypanosoma rangeli</name>
    <dbReference type="NCBI Taxonomy" id="5698"/>
    <lineage>
        <taxon>Eukaryota</taxon>
        <taxon>Discoba</taxon>
        <taxon>Euglenozoa</taxon>
        <taxon>Kinetoplastea</taxon>
        <taxon>Metakinetoplastina</taxon>
        <taxon>Trypanosomatida</taxon>
        <taxon>Trypanosomatidae</taxon>
        <taxon>Trypanosoma</taxon>
        <taxon>Herpetosoma</taxon>
    </lineage>
</organism>
<protein>
    <submittedName>
        <fullName evidence="1">Uncharacterized protein</fullName>
    </submittedName>
</protein>
<dbReference type="RefSeq" id="XP_029238665.1">
    <property type="nucleotide sequence ID" value="XM_029381539.1"/>
</dbReference>
<dbReference type="GeneID" id="40328549"/>
<dbReference type="AlphaFoldDB" id="A0A3R7KCM0"/>
<evidence type="ECO:0000313" key="2">
    <source>
        <dbReference type="Proteomes" id="UP000283634"/>
    </source>
</evidence>
<dbReference type="OrthoDB" id="252763at2759"/>
<reference evidence="1 2" key="1">
    <citation type="journal article" date="2018" name="BMC Genomics">
        <title>Genomic comparison of Trypanosoma conorhini and Trypanosoma rangeli to Trypanosoma cruzi strains of high and low virulence.</title>
        <authorList>
            <person name="Bradwell K.R."/>
            <person name="Koparde V.N."/>
            <person name="Matveyev A.V."/>
            <person name="Serrano M.G."/>
            <person name="Alves J.M."/>
            <person name="Parikh H."/>
            <person name="Huang B."/>
            <person name="Lee V."/>
            <person name="Espinosa-Alvarez O."/>
            <person name="Ortiz P.A."/>
            <person name="Costa-Martins A.G."/>
            <person name="Teixeira M.M."/>
            <person name="Buck G.A."/>
        </authorList>
    </citation>
    <scope>NUCLEOTIDE SEQUENCE [LARGE SCALE GENOMIC DNA]</scope>
    <source>
        <strain evidence="1 2">AM80</strain>
    </source>
</reference>
<name>A0A3R7KCM0_TRYRA</name>
<evidence type="ECO:0000313" key="1">
    <source>
        <dbReference type="EMBL" id="RNF05406.1"/>
    </source>
</evidence>
<sequence length="313" mass="34115">MSSQLMAVDVLVKACQDGDPYSGLQTFKATLQRKVRHRDEAATQAMLLEAFQQAIVPFRCSEAASELSREFFSILKEFGHNSDSFGFGRVRAILSCFTSVPESEASVAWCRAHVQFLVSALEWLRTCKGLLSDADKQSSLEYAMFLNGALSHAYMRLAHCTESDEEVSCEALANAYRTSLCCTSNMELILSVVEELRSRLTQMERDFLVARTLYGLLSAAGGNTGSSPRSALAAANALLPPKAVPVEHAALDSFLRDVLLVFNAVAKTPSRPSVKQLGGKVLEALCSAYCSTLVPVSDLDWVALLHAFPTESE</sequence>
<dbReference type="Proteomes" id="UP000283634">
    <property type="component" value="Unassembled WGS sequence"/>
</dbReference>
<accession>A0A3R7KCM0</accession>
<keyword evidence="2" id="KW-1185">Reference proteome</keyword>